<keyword evidence="2" id="KW-0175">Coiled coil</keyword>
<feature type="coiled-coil region" evidence="2">
    <location>
        <begin position="43"/>
        <end position="70"/>
    </location>
</feature>
<dbReference type="AlphaFoldDB" id="A0AAV1K6N1"/>
<gene>
    <name evidence="5" type="ORF">PARMNEM_LOCUS799</name>
</gene>
<feature type="region of interest" description="Disordered" evidence="3">
    <location>
        <begin position="99"/>
        <end position="139"/>
    </location>
</feature>
<dbReference type="InterPro" id="IPR001878">
    <property type="entry name" value="Znf_CCHC"/>
</dbReference>
<feature type="compositionally biased region" description="Basic and acidic residues" evidence="3">
    <location>
        <begin position="117"/>
        <end position="131"/>
    </location>
</feature>
<protein>
    <recommendedName>
        <fullName evidence="4">CCHC-type domain-containing protein</fullName>
    </recommendedName>
</protein>
<reference evidence="5 6" key="1">
    <citation type="submission" date="2023-11" db="EMBL/GenBank/DDBJ databases">
        <authorList>
            <person name="Hedman E."/>
            <person name="Englund M."/>
            <person name="Stromberg M."/>
            <person name="Nyberg Akerstrom W."/>
            <person name="Nylinder S."/>
            <person name="Jareborg N."/>
            <person name="Kallberg Y."/>
            <person name="Kronander E."/>
        </authorList>
    </citation>
    <scope>NUCLEOTIDE SEQUENCE [LARGE SCALE GENOMIC DNA]</scope>
</reference>
<organism evidence="5 6">
    <name type="scientific">Parnassius mnemosyne</name>
    <name type="common">clouded apollo</name>
    <dbReference type="NCBI Taxonomy" id="213953"/>
    <lineage>
        <taxon>Eukaryota</taxon>
        <taxon>Metazoa</taxon>
        <taxon>Ecdysozoa</taxon>
        <taxon>Arthropoda</taxon>
        <taxon>Hexapoda</taxon>
        <taxon>Insecta</taxon>
        <taxon>Pterygota</taxon>
        <taxon>Neoptera</taxon>
        <taxon>Endopterygota</taxon>
        <taxon>Lepidoptera</taxon>
        <taxon>Glossata</taxon>
        <taxon>Ditrysia</taxon>
        <taxon>Papilionoidea</taxon>
        <taxon>Papilionidae</taxon>
        <taxon>Parnassiinae</taxon>
        <taxon>Parnassini</taxon>
        <taxon>Parnassius</taxon>
        <taxon>Driopa</taxon>
    </lineage>
</organism>
<evidence type="ECO:0000256" key="3">
    <source>
        <dbReference type="SAM" id="MobiDB-lite"/>
    </source>
</evidence>
<keyword evidence="6" id="KW-1185">Reference proteome</keyword>
<feature type="domain" description="CCHC-type" evidence="4">
    <location>
        <begin position="370"/>
        <end position="385"/>
    </location>
</feature>
<dbReference type="EMBL" id="CAVLGL010000001">
    <property type="protein sequence ID" value="CAK1578758.1"/>
    <property type="molecule type" value="Genomic_DNA"/>
</dbReference>
<comment type="caution">
    <text evidence="5">The sequence shown here is derived from an EMBL/GenBank/DDBJ whole genome shotgun (WGS) entry which is preliminary data.</text>
</comment>
<dbReference type="Gene3D" id="4.10.60.10">
    <property type="entry name" value="Zinc finger, CCHC-type"/>
    <property type="match status" value="1"/>
</dbReference>
<name>A0AAV1K6N1_9NEOP</name>
<evidence type="ECO:0000313" key="6">
    <source>
        <dbReference type="Proteomes" id="UP001314205"/>
    </source>
</evidence>
<evidence type="ECO:0000313" key="5">
    <source>
        <dbReference type="EMBL" id="CAK1578758.1"/>
    </source>
</evidence>
<feature type="region of interest" description="Disordered" evidence="3">
    <location>
        <begin position="1"/>
        <end position="38"/>
    </location>
</feature>
<dbReference type="PANTHER" id="PTHR33223:SF8">
    <property type="entry name" value="OS04G0172440 PROTEIN"/>
    <property type="match status" value="1"/>
</dbReference>
<keyword evidence="1" id="KW-0862">Zinc</keyword>
<dbReference type="InterPro" id="IPR036875">
    <property type="entry name" value="Znf_CCHC_sf"/>
</dbReference>
<keyword evidence="1" id="KW-0479">Metal-binding</keyword>
<dbReference type="SUPFAM" id="SSF57756">
    <property type="entry name" value="Retrovirus zinc finger-like domains"/>
    <property type="match status" value="1"/>
</dbReference>
<evidence type="ECO:0000256" key="2">
    <source>
        <dbReference type="SAM" id="Coils"/>
    </source>
</evidence>
<evidence type="ECO:0000256" key="1">
    <source>
        <dbReference type="PROSITE-ProRule" id="PRU00047"/>
    </source>
</evidence>
<accession>A0AAV1K6N1</accession>
<proteinExistence type="predicted"/>
<dbReference type="GO" id="GO:0003676">
    <property type="term" value="F:nucleic acid binding"/>
    <property type="evidence" value="ECO:0007669"/>
    <property type="project" value="InterPro"/>
</dbReference>
<dbReference type="PANTHER" id="PTHR33223">
    <property type="entry name" value="CCHC-TYPE DOMAIN-CONTAINING PROTEIN"/>
    <property type="match status" value="1"/>
</dbReference>
<dbReference type="Proteomes" id="UP001314205">
    <property type="component" value="Unassembled WGS sequence"/>
</dbReference>
<dbReference type="GO" id="GO:0008270">
    <property type="term" value="F:zinc ion binding"/>
    <property type="evidence" value="ECO:0007669"/>
    <property type="project" value="UniProtKB-KW"/>
</dbReference>
<sequence length="418" mass="48863">MQREHKSQPRRLETPDRGESRRRRADDRTRSSRSRTRCDSIRSLNERERLRVAERELARERERLHNLQNDVIMERSRRLRSVSKNRDFERHDSYISGRDITTGRNVRSRSRALDQGVDDRPKRRRILEHGQRSSSPSFSTKDVANILKSLKHLQSQPSTSTTVASINSSSYKNILPDFDPSSKNQRIDMWLKKVNECATVYGWDDKTTIHYAMQKLQGLAKTWYESLPSILFNWNEWQDRLINAFPYEYNYGQALEDMLKRKSKFNEPIEVYYYEKFALLNQCDIEGKRAVDCIIHGLTDKTMKSSATTLRCLHPEQLLKFLMSNKELNQSFERTYNKFRSGINTNVISVNNNKRLANKNNLVHNNNIYCYNCKEKGHPFLKCPKPIIKCGKCNKMGHKTENCFAVINDGMSGPGGLL</sequence>
<evidence type="ECO:0000259" key="4">
    <source>
        <dbReference type="PROSITE" id="PS50158"/>
    </source>
</evidence>
<keyword evidence="1" id="KW-0863">Zinc-finger</keyword>
<dbReference type="PROSITE" id="PS50158">
    <property type="entry name" value="ZF_CCHC"/>
    <property type="match status" value="1"/>
</dbReference>